<dbReference type="RefSeq" id="WP_379698198.1">
    <property type="nucleotide sequence ID" value="NZ_JBHSXH010000015.1"/>
</dbReference>
<dbReference type="Pfam" id="PF11419">
    <property type="entry name" value="DUF3194"/>
    <property type="match status" value="1"/>
</dbReference>
<dbReference type="EMBL" id="JBHSXH010000015">
    <property type="protein sequence ID" value="MFC6826500.1"/>
    <property type="molecule type" value="Genomic_DNA"/>
</dbReference>
<dbReference type="AlphaFoldDB" id="A0ABD5U194"/>
<evidence type="ECO:0000313" key="2">
    <source>
        <dbReference type="EMBL" id="MFC6826500.1"/>
    </source>
</evidence>
<organism evidence="2 3">
    <name type="scientific">Halopelagius fulvigenes</name>
    <dbReference type="NCBI Taxonomy" id="1198324"/>
    <lineage>
        <taxon>Archaea</taxon>
        <taxon>Methanobacteriati</taxon>
        <taxon>Methanobacteriota</taxon>
        <taxon>Stenosarchaea group</taxon>
        <taxon>Halobacteria</taxon>
        <taxon>Halobacteriales</taxon>
        <taxon>Haloferacaceae</taxon>
    </lineage>
</organism>
<dbReference type="InterPro" id="IPR024502">
    <property type="entry name" value="DUF3194"/>
</dbReference>
<proteinExistence type="inferred from homology"/>
<reference evidence="2 3" key="1">
    <citation type="journal article" date="2019" name="Int. J. Syst. Evol. Microbiol.">
        <title>The Global Catalogue of Microorganisms (GCM) 10K type strain sequencing project: providing services to taxonomists for standard genome sequencing and annotation.</title>
        <authorList>
            <consortium name="The Broad Institute Genomics Platform"/>
            <consortium name="The Broad Institute Genome Sequencing Center for Infectious Disease"/>
            <person name="Wu L."/>
            <person name="Ma J."/>
        </authorList>
    </citation>
    <scope>NUCLEOTIDE SEQUENCE [LARGE SCALE GENOMIC DNA]</scope>
    <source>
        <strain evidence="2 3">YIM 94188</strain>
    </source>
</reference>
<evidence type="ECO:0000256" key="1">
    <source>
        <dbReference type="ARBA" id="ARBA00008515"/>
    </source>
</evidence>
<comment type="caution">
    <text evidence="2">The sequence shown here is derived from an EMBL/GenBank/DDBJ whole genome shotgun (WGS) entry which is preliminary data.</text>
</comment>
<gene>
    <name evidence="2" type="ORF">ACFQEV_16065</name>
</gene>
<dbReference type="Proteomes" id="UP001596408">
    <property type="component" value="Unassembled WGS sequence"/>
</dbReference>
<dbReference type="InterPro" id="IPR035954">
    <property type="entry name" value="MTH677-like_sf"/>
</dbReference>
<protein>
    <submittedName>
        <fullName evidence="2">DUF3194 domain-containing protein</fullName>
    </submittedName>
</protein>
<dbReference type="Gene3D" id="3.30.300.100">
    <property type="entry name" value="MTH677-like"/>
    <property type="match status" value="1"/>
</dbReference>
<keyword evidence="3" id="KW-1185">Reference proteome</keyword>
<evidence type="ECO:0000313" key="3">
    <source>
        <dbReference type="Proteomes" id="UP001596408"/>
    </source>
</evidence>
<sequence>MPSDEEVVETAAEAAEGVIFARYKQSEVTDFDVTVTFEDGVLDVDVYVNAPDDADADADEVADEAALAARDAVDELFDETDATEQ</sequence>
<accession>A0ABD5U194</accession>
<comment type="similarity">
    <text evidence="1">Belongs to the UPF0440 family.</text>
</comment>
<name>A0ABD5U194_9EURY</name>